<dbReference type="Gene3D" id="3.90.79.10">
    <property type="entry name" value="Nucleoside Triphosphate Pyrophosphohydrolase"/>
    <property type="match status" value="1"/>
</dbReference>
<dbReference type="GO" id="GO:0016787">
    <property type="term" value="F:hydrolase activity"/>
    <property type="evidence" value="ECO:0007669"/>
    <property type="project" value="UniProtKB-KW"/>
</dbReference>
<dbReference type="RefSeq" id="WP_160914755.1">
    <property type="nucleotide sequence ID" value="NZ_WMEZ01000003.1"/>
</dbReference>
<keyword evidence="3" id="KW-0460">Magnesium</keyword>
<dbReference type="CDD" id="cd02883">
    <property type="entry name" value="NUDIX_Hydrolase"/>
    <property type="match status" value="1"/>
</dbReference>
<dbReference type="Pfam" id="PF00293">
    <property type="entry name" value="NUDIX"/>
    <property type="match status" value="1"/>
</dbReference>
<dbReference type="PRINTS" id="PR00502">
    <property type="entry name" value="NUDIXFAMILY"/>
</dbReference>
<dbReference type="PANTHER" id="PTHR43046">
    <property type="entry name" value="GDP-MANNOSE MANNOSYL HYDROLASE"/>
    <property type="match status" value="1"/>
</dbReference>
<dbReference type="EMBL" id="WMEZ01000003">
    <property type="protein sequence ID" value="MYL49866.1"/>
    <property type="molecule type" value="Genomic_DNA"/>
</dbReference>
<dbReference type="InterPro" id="IPR020476">
    <property type="entry name" value="Nudix_hydrolase"/>
</dbReference>
<gene>
    <name evidence="6" type="ORF">GLV98_10225</name>
</gene>
<evidence type="ECO:0000256" key="1">
    <source>
        <dbReference type="ARBA" id="ARBA00001946"/>
    </source>
</evidence>
<protein>
    <submittedName>
        <fullName evidence="6">NUDIX domain-containing protein</fullName>
    </submittedName>
</protein>
<comment type="cofactor">
    <cofactor evidence="1">
        <name>Mg(2+)</name>
        <dbReference type="ChEBI" id="CHEBI:18420"/>
    </cofactor>
</comment>
<proteinExistence type="inferred from homology"/>
<dbReference type="InterPro" id="IPR020084">
    <property type="entry name" value="NUDIX_hydrolase_CS"/>
</dbReference>
<dbReference type="Proteomes" id="UP000447393">
    <property type="component" value="Unassembled WGS sequence"/>
</dbReference>
<comment type="similarity">
    <text evidence="4">Belongs to the Nudix hydrolase family.</text>
</comment>
<dbReference type="AlphaFoldDB" id="A0A845E6S2"/>
<organism evidence="6 7">
    <name type="scientific">Halobacillus litoralis</name>
    <dbReference type="NCBI Taxonomy" id="45668"/>
    <lineage>
        <taxon>Bacteria</taxon>
        <taxon>Bacillati</taxon>
        <taxon>Bacillota</taxon>
        <taxon>Bacilli</taxon>
        <taxon>Bacillales</taxon>
        <taxon>Bacillaceae</taxon>
        <taxon>Halobacillus</taxon>
    </lineage>
</organism>
<feature type="domain" description="Nudix hydrolase" evidence="5">
    <location>
        <begin position="2"/>
        <end position="128"/>
    </location>
</feature>
<evidence type="ECO:0000313" key="7">
    <source>
        <dbReference type="Proteomes" id="UP000447393"/>
    </source>
</evidence>
<name>A0A845E6S2_9BACI</name>
<comment type="caution">
    <text evidence="6">The sequence shown here is derived from an EMBL/GenBank/DDBJ whole genome shotgun (WGS) entry which is preliminary data.</text>
</comment>
<evidence type="ECO:0000256" key="2">
    <source>
        <dbReference type="ARBA" id="ARBA00022801"/>
    </source>
</evidence>
<reference evidence="6 7" key="1">
    <citation type="submission" date="2019-11" db="EMBL/GenBank/DDBJ databases">
        <title>Genome sequences of 17 halophilic strains isolated from different environments.</title>
        <authorList>
            <person name="Furrow R.E."/>
        </authorList>
    </citation>
    <scope>NUCLEOTIDE SEQUENCE [LARGE SCALE GENOMIC DNA]</scope>
    <source>
        <strain evidence="6 7">22505_10_Sand</strain>
    </source>
</reference>
<dbReference type="OrthoDB" id="9787880at2"/>
<keyword evidence="2 4" id="KW-0378">Hydrolase</keyword>
<dbReference type="InterPro" id="IPR000086">
    <property type="entry name" value="NUDIX_hydrolase_dom"/>
</dbReference>
<evidence type="ECO:0000259" key="5">
    <source>
        <dbReference type="PROSITE" id="PS51462"/>
    </source>
</evidence>
<sequence length="136" mass="15234">MNRVDVSYAFIFNEVEEKVLMVKNQGSGWSLPGGAVEVGETFEQAAIRETKEETNVTIEIENVVAVNEAFFENKGQHALFITYKGKIVEGEIQILNKDEIDEIKWINIDTANKLMPYHPGGVKSLLHSSAPYTFQG</sequence>
<evidence type="ECO:0000313" key="6">
    <source>
        <dbReference type="EMBL" id="MYL49866.1"/>
    </source>
</evidence>
<dbReference type="PROSITE" id="PS51462">
    <property type="entry name" value="NUDIX"/>
    <property type="match status" value="1"/>
</dbReference>
<evidence type="ECO:0000256" key="4">
    <source>
        <dbReference type="RuleBase" id="RU003476"/>
    </source>
</evidence>
<dbReference type="PANTHER" id="PTHR43046:SF12">
    <property type="entry name" value="GDP-MANNOSE MANNOSYL HYDROLASE"/>
    <property type="match status" value="1"/>
</dbReference>
<evidence type="ECO:0000256" key="3">
    <source>
        <dbReference type="ARBA" id="ARBA00022842"/>
    </source>
</evidence>
<accession>A0A845E6S2</accession>
<dbReference type="PROSITE" id="PS00893">
    <property type="entry name" value="NUDIX_BOX"/>
    <property type="match status" value="1"/>
</dbReference>
<dbReference type="InterPro" id="IPR015797">
    <property type="entry name" value="NUDIX_hydrolase-like_dom_sf"/>
</dbReference>
<dbReference type="SUPFAM" id="SSF55811">
    <property type="entry name" value="Nudix"/>
    <property type="match status" value="1"/>
</dbReference>